<sequence length="150" mass="16641">SCALYPGKQGYGSRNRAYCRPRAWELGLFPVHIEGKQKYQGLPNATIADTLNGDSAAEHAFSCRATQGFPWISFLKVDYYSPGLIDTVMLGFNSQNFPGSNEENYIPEFTPRMLPVYPVPKSDSSTISPTMAFTFGLVFFLIVLPPNTCL</sequence>
<reference evidence="1 2" key="1">
    <citation type="journal article" date="2016" name="Mol. Biol. Evol.">
        <title>Genome-Wide Survey of Gut Fungi (Harpellales) Reveals the First Horizontally Transferred Ubiquitin Gene from a Mosquito Host.</title>
        <authorList>
            <person name="Wang Y."/>
            <person name="White M.M."/>
            <person name="Kvist S."/>
            <person name="Moncalvo J.M."/>
        </authorList>
    </citation>
    <scope>NUCLEOTIDE SEQUENCE [LARGE SCALE GENOMIC DNA]</scope>
    <source>
        <strain evidence="1 2">ALG-7-W6</strain>
    </source>
</reference>
<evidence type="ECO:0000313" key="2">
    <source>
        <dbReference type="Proteomes" id="UP000187455"/>
    </source>
</evidence>
<evidence type="ECO:0000313" key="1">
    <source>
        <dbReference type="EMBL" id="OLY78882.1"/>
    </source>
</evidence>
<comment type="caution">
    <text evidence="1">The sequence shown here is derived from an EMBL/GenBank/DDBJ whole genome shotgun (WGS) entry which is preliminary data.</text>
</comment>
<dbReference type="STRING" id="133383.A0A1R0GPR3"/>
<dbReference type="AlphaFoldDB" id="A0A1R0GPR3"/>
<organism evidence="1 2">
    <name type="scientific">Smittium mucronatum</name>
    <dbReference type="NCBI Taxonomy" id="133383"/>
    <lineage>
        <taxon>Eukaryota</taxon>
        <taxon>Fungi</taxon>
        <taxon>Fungi incertae sedis</taxon>
        <taxon>Zoopagomycota</taxon>
        <taxon>Kickxellomycotina</taxon>
        <taxon>Harpellomycetes</taxon>
        <taxon>Harpellales</taxon>
        <taxon>Legeriomycetaceae</taxon>
        <taxon>Smittium</taxon>
    </lineage>
</organism>
<name>A0A1R0GPR3_9FUNG</name>
<dbReference type="EMBL" id="LSSL01005363">
    <property type="protein sequence ID" value="OLY78882.1"/>
    <property type="molecule type" value="Genomic_DNA"/>
</dbReference>
<accession>A0A1R0GPR3</accession>
<feature type="non-terminal residue" evidence="1">
    <location>
        <position position="1"/>
    </location>
</feature>
<dbReference type="OrthoDB" id="7984201at2759"/>
<gene>
    <name evidence="1" type="ORF">AYI68_g7055</name>
</gene>
<protein>
    <submittedName>
        <fullName evidence="1">Uncharacterized protein</fullName>
    </submittedName>
</protein>
<proteinExistence type="predicted"/>
<dbReference type="Proteomes" id="UP000187455">
    <property type="component" value="Unassembled WGS sequence"/>
</dbReference>
<keyword evidence="2" id="KW-1185">Reference proteome</keyword>